<name>A0A5D2TRI8_GOSMU</name>
<protein>
    <recommendedName>
        <fullName evidence="3">RING-type E3 ubiquitin transferase</fullName>
        <ecNumber evidence="3">2.3.2.27</ecNumber>
    </recommendedName>
</protein>
<evidence type="ECO:0000256" key="4">
    <source>
        <dbReference type="ARBA" id="ARBA00022679"/>
    </source>
</evidence>
<dbReference type="InterPro" id="IPR036537">
    <property type="entry name" value="Adaptor_Cbl_N_dom_sf"/>
</dbReference>
<dbReference type="InterPro" id="IPR045210">
    <property type="entry name" value="RING-Ubox_PUB"/>
</dbReference>
<organism evidence="9 10">
    <name type="scientific">Gossypium mustelinum</name>
    <name type="common">Cotton</name>
    <name type="synonym">Gossypium caicoense</name>
    <dbReference type="NCBI Taxonomy" id="34275"/>
    <lineage>
        <taxon>Eukaryota</taxon>
        <taxon>Viridiplantae</taxon>
        <taxon>Streptophyta</taxon>
        <taxon>Embryophyta</taxon>
        <taxon>Tracheophyta</taxon>
        <taxon>Spermatophyta</taxon>
        <taxon>Magnoliopsida</taxon>
        <taxon>eudicotyledons</taxon>
        <taxon>Gunneridae</taxon>
        <taxon>Pentapetalae</taxon>
        <taxon>rosids</taxon>
        <taxon>malvids</taxon>
        <taxon>Malvales</taxon>
        <taxon>Malvaceae</taxon>
        <taxon>Malvoideae</taxon>
        <taxon>Gossypium</taxon>
    </lineage>
</organism>
<dbReference type="Proteomes" id="UP000323597">
    <property type="component" value="Chromosome D09"/>
</dbReference>
<dbReference type="Pfam" id="PF25598">
    <property type="entry name" value="ARM_PUB"/>
    <property type="match status" value="1"/>
</dbReference>
<evidence type="ECO:0000256" key="2">
    <source>
        <dbReference type="ARBA" id="ARBA00004906"/>
    </source>
</evidence>
<dbReference type="EC" id="2.3.2.27" evidence="3"/>
<dbReference type="Gene3D" id="1.20.930.20">
    <property type="entry name" value="Adaptor protein Cbl, N-terminal domain"/>
    <property type="match status" value="1"/>
</dbReference>
<dbReference type="PANTHER" id="PTHR45958:SF15">
    <property type="entry name" value="RING-TYPE E3 UBIQUITIN TRANSFERASE"/>
    <property type="match status" value="1"/>
</dbReference>
<evidence type="ECO:0000259" key="8">
    <source>
        <dbReference type="PROSITE" id="PS51698"/>
    </source>
</evidence>
<dbReference type="Pfam" id="PF04564">
    <property type="entry name" value="U-box"/>
    <property type="match status" value="1"/>
</dbReference>
<dbReference type="EMBL" id="CM017657">
    <property type="protein sequence ID" value="TYI66785.1"/>
    <property type="molecule type" value="Genomic_DNA"/>
</dbReference>
<dbReference type="CDD" id="cd16664">
    <property type="entry name" value="RING-Ubox_PUB"/>
    <property type="match status" value="1"/>
</dbReference>
<dbReference type="GO" id="GO:0016567">
    <property type="term" value="P:protein ubiquitination"/>
    <property type="evidence" value="ECO:0007669"/>
    <property type="project" value="UniProtKB-UniPathway"/>
</dbReference>
<dbReference type="PROSITE" id="PS50176">
    <property type="entry name" value="ARM_REPEAT"/>
    <property type="match status" value="1"/>
</dbReference>
<comment type="catalytic activity">
    <reaction evidence="1">
        <text>S-ubiquitinyl-[E2 ubiquitin-conjugating enzyme]-L-cysteine + [acceptor protein]-L-lysine = [E2 ubiquitin-conjugating enzyme]-L-cysteine + N(6)-ubiquitinyl-[acceptor protein]-L-lysine.</text>
        <dbReference type="EC" id="2.3.2.27"/>
    </reaction>
</comment>
<dbReference type="UniPathway" id="UPA00143"/>
<dbReference type="InterPro" id="IPR000225">
    <property type="entry name" value="Armadillo"/>
</dbReference>
<sequence length="1015" mass="112707">MAMELIPIGTILALVTNQVMKTAQAAKDIVIEKESFKVLSKHLFDIEPLLKELQLRQLNDSPAARLALEALEADVKKANTLVEKYKNRGRFYLLVKCRHIVHEVQEVTRDIGRSLAAFSIADTEVLSGISDQVNRLQSEMQKVEFKTSHSQLQIVDKLNQGLRDQKRDQCFANDMLEEIARAVGVPVEPSEISKELASFRREIEEAGNRKERAEVLFLEQVIELLSQADTARDFEEMKKQYFQRAQVIQRYDTQKEYIPPLKPFKCRISGEVMVDPVSLCTGTTCERAAIEAWFDCGKKTDPDTGDVLEDTSLRSNLPLRQSIEEWRELNYCLKIQACQSKLSSGVDLKVEEALNQMQELIRENSINKDWISIGGLTDKINSILGSSHNREVRKKILITLKDMVEGHARNKEKVIEHQGFDYIVPCLGRDRSISMAAVELLYELLQDRSKWNESFCCQLSQQSSAILFLVTLLKGPVRESADHAEKILNKLFDVDEEDISRAAKSGWYKPLIDRIVQGPESSRMSMMKALVTMELVDSNLKVLGEEGIIPPLLSMVASGNIELKELSLSVLVKLSSCHANKELIATGGGVPLVLKLMFSPHVCTILIVRCSEIVEKLSSEGNGVKFFVDEKGVQLELEPIIRELLALQQNSKSSNNFRRPALRALLGMCRSEAKLVKTAVLTANGVSLVLPLLDDPDSEIREIAVNLLFLFSQHESQGVVEYLLMPKRLEGLVGFLENDYNSDVKMAAAGLLANLPKSETSLTKKLIELDGLPAIINLLKSGTMEAKEHALSALSRFTDPANVKSQQIVVEHGAYPLFVNFLKVNSVTAKARAAALIGNLSMSSPKLTVASEKTGCWCFRTSCVPVCPAHGGICNVNTSFCLLEAKALPYIVKLLHDEVEETAYEAIQTLSTLVQDGCTQRGSIVLHDAGAINPVLDILTWGTDSLKGEAVGLLEKVFISKEMVDSYGTKARYLLVGLTGRNVHDDGLLGRKVAKVLSLVERYSKSSTSIIPGLF</sequence>
<dbReference type="SUPFAM" id="SSF48371">
    <property type="entry name" value="ARM repeat"/>
    <property type="match status" value="2"/>
</dbReference>
<gene>
    <name evidence="9" type="ORF">E1A91_D09G250400v1</name>
</gene>
<dbReference type="InterPro" id="IPR059179">
    <property type="entry name" value="MLKL-like_MCAfunc"/>
</dbReference>
<evidence type="ECO:0000313" key="9">
    <source>
        <dbReference type="EMBL" id="TYI66784.1"/>
    </source>
</evidence>
<proteinExistence type="predicted"/>
<dbReference type="PROSITE" id="PS51698">
    <property type="entry name" value="U_BOX"/>
    <property type="match status" value="1"/>
</dbReference>
<dbReference type="GO" id="GO:0007166">
    <property type="term" value="P:cell surface receptor signaling pathway"/>
    <property type="evidence" value="ECO:0007669"/>
    <property type="project" value="InterPro"/>
</dbReference>
<dbReference type="PANTHER" id="PTHR45958">
    <property type="entry name" value="RING-TYPE E3 UBIQUITIN TRANSFERASE"/>
    <property type="match status" value="1"/>
</dbReference>
<evidence type="ECO:0000256" key="3">
    <source>
        <dbReference type="ARBA" id="ARBA00012483"/>
    </source>
</evidence>
<dbReference type="InterPro" id="IPR003613">
    <property type="entry name" value="Ubox_domain"/>
</dbReference>
<dbReference type="GO" id="GO:0061630">
    <property type="term" value="F:ubiquitin protein ligase activity"/>
    <property type="evidence" value="ECO:0007669"/>
    <property type="project" value="UniProtKB-EC"/>
</dbReference>
<reference evidence="9 10" key="1">
    <citation type="submission" date="2019-07" db="EMBL/GenBank/DDBJ databases">
        <title>WGS assembly of Gossypium mustelinum.</title>
        <authorList>
            <person name="Chen Z.J."/>
            <person name="Sreedasyam A."/>
            <person name="Ando A."/>
            <person name="Song Q."/>
            <person name="De L."/>
            <person name="Hulse-Kemp A."/>
            <person name="Ding M."/>
            <person name="Ye W."/>
            <person name="Kirkbride R."/>
            <person name="Jenkins J."/>
            <person name="Plott C."/>
            <person name="Lovell J."/>
            <person name="Lin Y.-M."/>
            <person name="Vaughn R."/>
            <person name="Liu B."/>
            <person name="Li W."/>
            <person name="Simpson S."/>
            <person name="Scheffler B."/>
            <person name="Saski C."/>
            <person name="Grover C."/>
            <person name="Hu G."/>
            <person name="Conover J."/>
            <person name="Carlson J."/>
            <person name="Shu S."/>
            <person name="Boston L."/>
            <person name="Williams M."/>
            <person name="Peterson D."/>
            <person name="Mcgee K."/>
            <person name="Jones D."/>
            <person name="Wendel J."/>
            <person name="Stelly D."/>
            <person name="Grimwood J."/>
            <person name="Schmutz J."/>
        </authorList>
    </citation>
    <scope>NUCLEOTIDE SEQUENCE [LARGE SCALE GENOMIC DNA]</scope>
    <source>
        <strain evidence="9">1408120.09</strain>
    </source>
</reference>
<evidence type="ECO:0000256" key="6">
    <source>
        <dbReference type="ARBA" id="ARBA00022786"/>
    </source>
</evidence>
<keyword evidence="4" id="KW-0808">Transferase</keyword>
<keyword evidence="6" id="KW-0833">Ubl conjugation pathway</keyword>
<evidence type="ECO:0000256" key="1">
    <source>
        <dbReference type="ARBA" id="ARBA00000900"/>
    </source>
</evidence>
<dbReference type="CDD" id="cd21037">
    <property type="entry name" value="MLKL_NTD"/>
    <property type="match status" value="1"/>
</dbReference>
<dbReference type="SMART" id="SM00185">
    <property type="entry name" value="ARM"/>
    <property type="match status" value="6"/>
</dbReference>
<dbReference type="InterPro" id="IPR013083">
    <property type="entry name" value="Znf_RING/FYVE/PHD"/>
</dbReference>
<feature type="domain" description="U-box" evidence="8">
    <location>
        <begin position="259"/>
        <end position="333"/>
    </location>
</feature>
<dbReference type="EMBL" id="CM017657">
    <property type="protein sequence ID" value="TYI66784.1"/>
    <property type="molecule type" value="Genomic_DNA"/>
</dbReference>
<dbReference type="AlphaFoldDB" id="A0A5D2TRI8"/>
<accession>A0A5D2TRI8</accession>
<dbReference type="InterPro" id="IPR058678">
    <property type="entry name" value="ARM_PUB"/>
</dbReference>
<evidence type="ECO:0000256" key="5">
    <source>
        <dbReference type="ARBA" id="ARBA00022737"/>
    </source>
</evidence>
<evidence type="ECO:0000313" key="10">
    <source>
        <dbReference type="Proteomes" id="UP000323597"/>
    </source>
</evidence>
<dbReference type="SMART" id="SM00504">
    <property type="entry name" value="Ubox"/>
    <property type="match status" value="1"/>
</dbReference>
<dbReference type="InterPro" id="IPR052608">
    <property type="entry name" value="U-box_domain_protein"/>
</dbReference>
<dbReference type="Gene3D" id="3.30.40.10">
    <property type="entry name" value="Zinc/RING finger domain, C3HC4 (zinc finger)"/>
    <property type="match status" value="1"/>
</dbReference>
<dbReference type="SUPFAM" id="SSF57850">
    <property type="entry name" value="RING/U-box"/>
    <property type="match status" value="1"/>
</dbReference>
<comment type="pathway">
    <text evidence="2">Protein modification; protein ubiquitination.</text>
</comment>
<dbReference type="EMBL" id="CM017657">
    <property type="protein sequence ID" value="TYI66786.1"/>
    <property type="molecule type" value="Genomic_DNA"/>
</dbReference>
<evidence type="ECO:0000256" key="7">
    <source>
        <dbReference type="PROSITE-ProRule" id="PRU00259"/>
    </source>
</evidence>
<keyword evidence="5" id="KW-0677">Repeat</keyword>
<keyword evidence="10" id="KW-1185">Reference proteome</keyword>
<dbReference type="Gene3D" id="1.25.10.10">
    <property type="entry name" value="Leucine-rich Repeat Variant"/>
    <property type="match status" value="3"/>
</dbReference>
<feature type="repeat" description="ARM" evidence="7">
    <location>
        <begin position="547"/>
        <end position="589"/>
    </location>
</feature>
<dbReference type="InterPro" id="IPR016024">
    <property type="entry name" value="ARM-type_fold"/>
</dbReference>
<dbReference type="InterPro" id="IPR011989">
    <property type="entry name" value="ARM-like"/>
</dbReference>